<reference evidence="2 3" key="1">
    <citation type="journal article" date="2015" name="BMC Genomics">
        <title>Insights from the genome of Ophiocordyceps polyrhachis-furcata to pathogenicity and host specificity in insect fungi.</title>
        <authorList>
            <person name="Wichadakul D."/>
            <person name="Kobmoo N."/>
            <person name="Ingsriswang S."/>
            <person name="Tangphatsornruang S."/>
            <person name="Chantasingh D."/>
            <person name="Luangsa-ard J.J."/>
            <person name="Eurwilaichitr L."/>
        </authorList>
    </citation>
    <scope>NUCLEOTIDE SEQUENCE [LARGE SCALE GENOMIC DNA]</scope>
    <source>
        <strain evidence="2 3">BCC 54312</strain>
    </source>
</reference>
<dbReference type="Proteomes" id="UP000253664">
    <property type="component" value="Unassembled WGS sequence"/>
</dbReference>
<keyword evidence="3" id="KW-1185">Reference proteome</keyword>
<name>A0A367LKV1_9HYPO</name>
<evidence type="ECO:0000256" key="1">
    <source>
        <dbReference type="SAM" id="MobiDB-lite"/>
    </source>
</evidence>
<evidence type="ECO:0000313" key="2">
    <source>
        <dbReference type="EMBL" id="RCI15020.1"/>
    </source>
</evidence>
<feature type="region of interest" description="Disordered" evidence="1">
    <location>
        <begin position="134"/>
        <end position="158"/>
    </location>
</feature>
<protein>
    <submittedName>
        <fullName evidence="2">Uncharacterized protein</fullName>
    </submittedName>
</protein>
<feature type="non-terminal residue" evidence="2">
    <location>
        <position position="217"/>
    </location>
</feature>
<proteinExistence type="predicted"/>
<sequence>MAPSAAPPDRAPGDTVGVPIGSLIRKFQGRMGYYRHDGRDLPSCYYHPYNPEIYRIGRIEGSATPCDQVETVLGRRTRCPCYRTTLGTTSQSEAFVPPLDLYLSYCSARTFQLLEANSIAAGIRAAYARGRGRVPSSRTLLPPPPAAATPSSTNTLSSSTTTSSLCLLAGTFITSLSLSLLRSRGADPIRSAPSPPSIFSGVRAASGIYTIGAPLTL</sequence>
<organism evidence="2 3">
    <name type="scientific">Ophiocordyceps polyrhachis-furcata BCC 54312</name>
    <dbReference type="NCBI Taxonomy" id="1330021"/>
    <lineage>
        <taxon>Eukaryota</taxon>
        <taxon>Fungi</taxon>
        <taxon>Dikarya</taxon>
        <taxon>Ascomycota</taxon>
        <taxon>Pezizomycotina</taxon>
        <taxon>Sordariomycetes</taxon>
        <taxon>Hypocreomycetidae</taxon>
        <taxon>Hypocreales</taxon>
        <taxon>Ophiocordycipitaceae</taxon>
        <taxon>Ophiocordyceps</taxon>
    </lineage>
</organism>
<comment type="caution">
    <text evidence="2">The sequence shown here is derived from an EMBL/GenBank/DDBJ whole genome shotgun (WGS) entry which is preliminary data.</text>
</comment>
<evidence type="ECO:0000313" key="3">
    <source>
        <dbReference type="Proteomes" id="UP000253664"/>
    </source>
</evidence>
<feature type="compositionally biased region" description="Low complexity" evidence="1">
    <location>
        <begin position="148"/>
        <end position="158"/>
    </location>
</feature>
<dbReference type="AlphaFoldDB" id="A0A367LKV1"/>
<accession>A0A367LKV1</accession>
<gene>
    <name evidence="2" type="ORF">L249_7069</name>
</gene>
<dbReference type="EMBL" id="LKCN02000003">
    <property type="protein sequence ID" value="RCI15020.1"/>
    <property type="molecule type" value="Genomic_DNA"/>
</dbReference>